<reference evidence="2" key="1">
    <citation type="submission" date="2020-10" db="EMBL/GenBank/DDBJ databases">
        <authorList>
            <person name="Gilroy R."/>
        </authorList>
    </citation>
    <scope>NUCLEOTIDE SEQUENCE</scope>
    <source>
        <strain evidence="2">B1-15692</strain>
    </source>
</reference>
<accession>A0A9D9NBX5</accession>
<reference evidence="2" key="2">
    <citation type="journal article" date="2021" name="PeerJ">
        <title>Extensive microbial diversity within the chicken gut microbiome revealed by metagenomics and culture.</title>
        <authorList>
            <person name="Gilroy R."/>
            <person name="Ravi A."/>
            <person name="Getino M."/>
            <person name="Pursley I."/>
            <person name="Horton D.L."/>
            <person name="Alikhan N.F."/>
            <person name="Baker D."/>
            <person name="Gharbi K."/>
            <person name="Hall N."/>
            <person name="Watson M."/>
            <person name="Adriaenssens E.M."/>
            <person name="Foster-Nyarko E."/>
            <person name="Jarju S."/>
            <person name="Secka A."/>
            <person name="Antonio M."/>
            <person name="Oren A."/>
            <person name="Chaudhuri R.R."/>
            <person name="La Ragione R."/>
            <person name="Hildebrand F."/>
            <person name="Pallen M.J."/>
        </authorList>
    </citation>
    <scope>NUCLEOTIDE SEQUENCE</scope>
    <source>
        <strain evidence="2">B1-15692</strain>
    </source>
</reference>
<keyword evidence="1" id="KW-0732">Signal</keyword>
<protein>
    <recommendedName>
        <fullName evidence="4">Lipoprotein</fullName>
    </recommendedName>
</protein>
<dbReference type="EMBL" id="JADIMH010000059">
    <property type="protein sequence ID" value="MBO8467851.1"/>
    <property type="molecule type" value="Genomic_DNA"/>
</dbReference>
<feature type="signal peptide" evidence="1">
    <location>
        <begin position="1"/>
        <end position="22"/>
    </location>
</feature>
<proteinExistence type="predicted"/>
<feature type="chain" id="PRO_5039637379" description="Lipoprotein" evidence="1">
    <location>
        <begin position="23"/>
        <end position="286"/>
    </location>
</feature>
<evidence type="ECO:0008006" key="4">
    <source>
        <dbReference type="Google" id="ProtNLM"/>
    </source>
</evidence>
<gene>
    <name evidence="2" type="ORF">IAB99_08855</name>
</gene>
<dbReference type="PROSITE" id="PS51257">
    <property type="entry name" value="PROKAR_LIPOPROTEIN"/>
    <property type="match status" value="1"/>
</dbReference>
<dbReference type="AlphaFoldDB" id="A0A9D9NBX5"/>
<organism evidence="2 3">
    <name type="scientific">Candidatus Cryptobacteroides faecipullorum</name>
    <dbReference type="NCBI Taxonomy" id="2840764"/>
    <lineage>
        <taxon>Bacteria</taxon>
        <taxon>Pseudomonadati</taxon>
        <taxon>Bacteroidota</taxon>
        <taxon>Bacteroidia</taxon>
        <taxon>Bacteroidales</taxon>
        <taxon>Candidatus Cryptobacteroides</taxon>
    </lineage>
</organism>
<comment type="caution">
    <text evidence="2">The sequence shown here is derived from an EMBL/GenBank/DDBJ whole genome shotgun (WGS) entry which is preliminary data.</text>
</comment>
<evidence type="ECO:0000256" key="1">
    <source>
        <dbReference type="SAM" id="SignalP"/>
    </source>
</evidence>
<name>A0A9D9NBX5_9BACT</name>
<dbReference type="Proteomes" id="UP000823660">
    <property type="component" value="Unassembled WGS sequence"/>
</dbReference>
<sequence length="286" mass="32322">MKKLMFLFGAMALVAFSACSKAGKEEDGPVVTTTEAIDLSEVAQFIGNSYGDLYYPESRIADPNGNLHPKYMFDGVTAIEYSEDGTKIDRSSYQYWGMMCEPNNGQDIPDEMLDPELTASAGYEVAAYSGAPIFDFGSEMRLASLVFYPYWEPYVKNGFVAKIEVYAYNGDGEIETESVDFWEGDPVNGVPAVKVKDRSVGEWENWTLIGSSDRSEELVNMSEAEVLSQKPLLSTAIKFDYDKVPDARYYRFKLWSIAMFRDGVKPWWFSRWSIADLSVERYVVVE</sequence>
<evidence type="ECO:0000313" key="2">
    <source>
        <dbReference type="EMBL" id="MBO8467851.1"/>
    </source>
</evidence>
<evidence type="ECO:0000313" key="3">
    <source>
        <dbReference type="Proteomes" id="UP000823660"/>
    </source>
</evidence>